<evidence type="ECO:0000313" key="2">
    <source>
        <dbReference type="EMBL" id="GBG04790.1"/>
    </source>
</evidence>
<dbReference type="AlphaFoldDB" id="A0A2Z6TEZ1"/>
<dbReference type="EMBL" id="BFBY01000004">
    <property type="protein sequence ID" value="GBG04790.1"/>
    <property type="molecule type" value="Genomic_DNA"/>
</dbReference>
<organism evidence="2 3">
    <name type="scientific">Lactobacillus rodentium</name>
    <dbReference type="NCBI Taxonomy" id="947835"/>
    <lineage>
        <taxon>Bacteria</taxon>
        <taxon>Bacillati</taxon>
        <taxon>Bacillota</taxon>
        <taxon>Bacilli</taxon>
        <taxon>Lactobacillales</taxon>
        <taxon>Lactobacillaceae</taxon>
        <taxon>Lactobacillus</taxon>
    </lineage>
</organism>
<keyword evidence="1" id="KW-0472">Membrane</keyword>
<keyword evidence="1" id="KW-1133">Transmembrane helix</keyword>
<protein>
    <submittedName>
        <fullName evidence="2">Uncharacterized protein</fullName>
    </submittedName>
</protein>
<evidence type="ECO:0000256" key="1">
    <source>
        <dbReference type="SAM" id="Phobius"/>
    </source>
</evidence>
<gene>
    <name evidence="2" type="ORF">LrDSM24759_07040</name>
</gene>
<keyword evidence="3" id="KW-1185">Reference proteome</keyword>
<evidence type="ECO:0000313" key="3">
    <source>
        <dbReference type="Proteomes" id="UP000257317"/>
    </source>
</evidence>
<accession>A0A2Z6TEZ1</accession>
<sequence>MNFFDNLHFGNYLILLGIIICTSLLASIIFWLKFRRNIKK</sequence>
<comment type="caution">
    <text evidence="2">The sequence shown here is derived from an EMBL/GenBank/DDBJ whole genome shotgun (WGS) entry which is preliminary data.</text>
</comment>
<reference evidence="3" key="1">
    <citation type="submission" date="2018-03" db="EMBL/GenBank/DDBJ databases">
        <title>New taxa in the Lactobacillus gasseri group.</title>
        <authorList>
            <person name="Tanizawa Y."/>
            <person name="Tohno M."/>
            <person name="Endo A."/>
            <person name="Arita M."/>
        </authorList>
    </citation>
    <scope>NUCLEOTIDE SEQUENCE [LARGE SCALE GENOMIC DNA]</scope>
    <source>
        <strain evidence="3">DSM 24759</strain>
    </source>
</reference>
<dbReference type="Proteomes" id="UP000257317">
    <property type="component" value="Unassembled WGS sequence"/>
</dbReference>
<proteinExistence type="predicted"/>
<feature type="transmembrane region" description="Helical" evidence="1">
    <location>
        <begin position="12"/>
        <end position="32"/>
    </location>
</feature>
<name>A0A2Z6TEZ1_9LACO</name>
<keyword evidence="1" id="KW-0812">Transmembrane</keyword>